<dbReference type="RefSeq" id="WP_284602593.1">
    <property type="nucleotide sequence ID" value="NZ_CP098752.1"/>
</dbReference>
<dbReference type="AlphaFoldDB" id="A0AAJ6G9D1"/>
<evidence type="ECO:0000313" key="1">
    <source>
        <dbReference type="EMBL" id="WIH94528.1"/>
    </source>
</evidence>
<sequence>MALDYYSLDYDSFLKWALIKEPTLKEKKPLNELPEDITPSGISDYTYQQTTMAFEEALNRCASLKRYMRDFNYINLIFNYALHISIVSSAFEIKKDDDTEGGQTSGNIWNEPTEPLQKLYVQYSVYDSTAGILTSTSSGGSSSSVSLPKSLTEGDLETSYLLSTPYGVQAEIYFEQVNGIII</sequence>
<reference evidence="1" key="1">
    <citation type="submission" date="2022-06" db="EMBL/GenBank/DDBJ databases">
        <title>Brachyspira pilosicoli from pigs in Switzerland.</title>
        <authorList>
            <person name="Schmitt S."/>
            <person name="Arnold M."/>
            <person name="Rossano A."/>
            <person name="Perreten V."/>
        </authorList>
    </citation>
    <scope>NUCLEOTIDE SEQUENCE</scope>
    <source>
        <strain evidence="1">MEI4028</strain>
    </source>
</reference>
<accession>A0AAJ6G9D1</accession>
<dbReference type="EMBL" id="CP098754">
    <property type="protein sequence ID" value="WIH94528.1"/>
    <property type="molecule type" value="Genomic_DNA"/>
</dbReference>
<dbReference type="Proteomes" id="UP001242021">
    <property type="component" value="Chromosome"/>
</dbReference>
<gene>
    <name evidence="1" type="ORF">NEH99_09545</name>
</gene>
<name>A0AAJ6G9D1_BRAPL</name>
<proteinExistence type="predicted"/>
<organism evidence="1 2">
    <name type="scientific">Brachyspira pilosicoli</name>
    <name type="common">Serpulina pilosicoli</name>
    <dbReference type="NCBI Taxonomy" id="52584"/>
    <lineage>
        <taxon>Bacteria</taxon>
        <taxon>Pseudomonadati</taxon>
        <taxon>Spirochaetota</taxon>
        <taxon>Spirochaetia</taxon>
        <taxon>Brachyspirales</taxon>
        <taxon>Brachyspiraceae</taxon>
        <taxon>Brachyspira</taxon>
    </lineage>
</organism>
<evidence type="ECO:0000313" key="2">
    <source>
        <dbReference type="Proteomes" id="UP001242021"/>
    </source>
</evidence>
<protein>
    <submittedName>
        <fullName evidence="1">Uncharacterized protein</fullName>
    </submittedName>
</protein>